<sequence length="31" mass="3308">MDSITIDISSLPEGRLTLGSHIEVLGPNQTL</sequence>
<accession>A0A090GBB9</accession>
<proteinExistence type="predicted"/>
<protein>
    <submittedName>
        <fullName evidence="1">Uncharacterized protein</fullName>
    </submittedName>
</protein>
<evidence type="ECO:0000313" key="1">
    <source>
        <dbReference type="EMBL" id="CDX61635.1"/>
    </source>
</evidence>
<evidence type="ECO:0000313" key="2">
    <source>
        <dbReference type="Proteomes" id="UP000046122"/>
    </source>
</evidence>
<dbReference type="EMBL" id="CCNE01000064">
    <property type="protein sequence ID" value="CDX61635.1"/>
    <property type="molecule type" value="Genomic_DNA"/>
</dbReference>
<name>A0A090GBB9_MESPL</name>
<dbReference type="AlphaFoldDB" id="A0A090GBB9"/>
<gene>
    <name evidence="1" type="ORF">MPL3365_670005</name>
</gene>
<reference evidence="1 2" key="1">
    <citation type="submission" date="2014-08" db="EMBL/GenBank/DDBJ databases">
        <authorList>
            <person name="Moulin Lionel"/>
        </authorList>
    </citation>
    <scope>NUCLEOTIDE SEQUENCE [LARGE SCALE GENOMIC DNA]</scope>
</reference>
<organism evidence="1 2">
    <name type="scientific">Mesorhizobium plurifarium</name>
    <dbReference type="NCBI Taxonomy" id="69974"/>
    <lineage>
        <taxon>Bacteria</taxon>
        <taxon>Pseudomonadati</taxon>
        <taxon>Pseudomonadota</taxon>
        <taxon>Alphaproteobacteria</taxon>
        <taxon>Hyphomicrobiales</taxon>
        <taxon>Phyllobacteriaceae</taxon>
        <taxon>Mesorhizobium</taxon>
    </lineage>
</organism>
<dbReference type="Proteomes" id="UP000046122">
    <property type="component" value="Unassembled WGS sequence"/>
</dbReference>